<evidence type="ECO:0000313" key="1">
    <source>
        <dbReference type="EMBL" id="GGJ84731.1"/>
    </source>
</evidence>
<proteinExistence type="predicted"/>
<sequence>MARIVILGVGVAGGETMAIIDERIQAAPLPSERERHRRSHPIIQFVRFVALSWRTFRLARKHD</sequence>
<reference evidence="1" key="1">
    <citation type="journal article" date="2014" name="Int. J. Syst. Evol. Microbiol.">
        <title>Complete genome sequence of Corynebacterium casei LMG S-19264T (=DSM 44701T), isolated from a smear-ripened cheese.</title>
        <authorList>
            <consortium name="US DOE Joint Genome Institute (JGI-PGF)"/>
            <person name="Walter F."/>
            <person name="Albersmeier A."/>
            <person name="Kalinowski J."/>
            <person name="Ruckert C."/>
        </authorList>
    </citation>
    <scope>NUCLEOTIDE SEQUENCE</scope>
    <source>
        <strain evidence="1">CGMCC 1.8984</strain>
    </source>
</reference>
<accession>A0A917UTP0</accession>
<reference evidence="1" key="2">
    <citation type="submission" date="2020-09" db="EMBL/GenBank/DDBJ databases">
        <authorList>
            <person name="Sun Q."/>
            <person name="Zhou Y."/>
        </authorList>
    </citation>
    <scope>NUCLEOTIDE SEQUENCE</scope>
    <source>
        <strain evidence="1">CGMCC 1.8984</strain>
    </source>
</reference>
<gene>
    <name evidence="1" type="ORF">GCM10011372_23790</name>
</gene>
<dbReference type="EMBL" id="BMMD01000013">
    <property type="protein sequence ID" value="GGJ84731.1"/>
    <property type="molecule type" value="Genomic_DNA"/>
</dbReference>
<protein>
    <submittedName>
        <fullName evidence="1">Uncharacterized protein</fullName>
    </submittedName>
</protein>
<evidence type="ECO:0000313" key="2">
    <source>
        <dbReference type="Proteomes" id="UP000636956"/>
    </source>
</evidence>
<organism evidence="1 2">
    <name type="scientific">Agromyces bauzanensis</name>
    <dbReference type="NCBI Taxonomy" id="1308924"/>
    <lineage>
        <taxon>Bacteria</taxon>
        <taxon>Bacillati</taxon>
        <taxon>Actinomycetota</taxon>
        <taxon>Actinomycetes</taxon>
        <taxon>Micrococcales</taxon>
        <taxon>Microbacteriaceae</taxon>
        <taxon>Agromyces</taxon>
    </lineage>
</organism>
<comment type="caution">
    <text evidence="1">The sequence shown here is derived from an EMBL/GenBank/DDBJ whole genome shotgun (WGS) entry which is preliminary data.</text>
</comment>
<dbReference type="Proteomes" id="UP000636956">
    <property type="component" value="Unassembled WGS sequence"/>
</dbReference>
<name>A0A917UTP0_9MICO</name>
<dbReference type="RefSeq" id="WP_188743654.1">
    <property type="nucleotide sequence ID" value="NZ_BAABFW010000023.1"/>
</dbReference>
<keyword evidence="2" id="KW-1185">Reference proteome</keyword>
<dbReference type="AlphaFoldDB" id="A0A917UTP0"/>